<proteinExistence type="predicted"/>
<dbReference type="Proteomes" id="UP001432039">
    <property type="component" value="Chromosome"/>
</dbReference>
<dbReference type="Gene3D" id="1.25.10.10">
    <property type="entry name" value="Leucine-rich Repeat Variant"/>
    <property type="match status" value="2"/>
</dbReference>
<dbReference type="EMBL" id="CP108090">
    <property type="protein sequence ID" value="WUQ10494.1"/>
    <property type="molecule type" value="Genomic_DNA"/>
</dbReference>
<reference evidence="1" key="1">
    <citation type="submission" date="2022-10" db="EMBL/GenBank/DDBJ databases">
        <title>The complete genomes of actinobacterial strains from the NBC collection.</title>
        <authorList>
            <person name="Joergensen T.S."/>
            <person name="Alvarez Arevalo M."/>
            <person name="Sterndorff E.B."/>
            <person name="Faurdal D."/>
            <person name="Vuksanovic O."/>
            <person name="Mourched A.-S."/>
            <person name="Charusanti P."/>
            <person name="Shaw S."/>
            <person name="Blin K."/>
            <person name="Weber T."/>
        </authorList>
    </citation>
    <scope>NUCLEOTIDE SEQUENCE</scope>
    <source>
        <strain evidence="1">NBC_00248</strain>
    </source>
</reference>
<evidence type="ECO:0000313" key="2">
    <source>
        <dbReference type="Proteomes" id="UP001432039"/>
    </source>
</evidence>
<dbReference type="InterPro" id="IPR011989">
    <property type="entry name" value="ARM-like"/>
</dbReference>
<evidence type="ECO:0008006" key="3">
    <source>
        <dbReference type="Google" id="ProtNLM"/>
    </source>
</evidence>
<keyword evidence="2" id="KW-1185">Reference proteome</keyword>
<accession>A0ABZ1T838</accession>
<sequence>MQTSPRLPVPVHLDEVLQALARNARLPVPLLRRLLQHGGAREEAARWRSDLTEQLAEEIDALGNGKASHALACNRDLPVGMKRRLVRSDDAAVRSALAGRDAPLPRDLVEAFVADPSAQVRQAAAANRRSPSDLRARLATDPDPAVRAELAQWWTDAPEEVRRTLLTDTDVTVRAAACATYFRQLPHLVPPADLHPALLADPVTRAGVVAHLDLDPRTAHRLAADEDPDVRGALAEHPELPPDLVALLGRDEDPMVRVKVFLRKDTGESLREVIHAGLLAGSEKTKVNPFDADEEDILCSVAMLELHIRIALWVLEDPLPYVDSPYAVFRRSAATTGDALPRPAIARLFEDPDSEVRKTMAAAVSVLDPDTAERLERVHEENRKWPGSPADNAVFPPETMRRFTTDPDPRMRALALRDPELPAELVERLAQDDEARVRREAAAHPNLPAPAGLLLLGDADLRTALAVAGSPHLPREAMEAILAVAEL</sequence>
<dbReference type="SUPFAM" id="SSF48371">
    <property type="entry name" value="ARM repeat"/>
    <property type="match status" value="2"/>
</dbReference>
<protein>
    <recommendedName>
        <fullName evidence="3">LRV domain-containing protein</fullName>
    </recommendedName>
</protein>
<organism evidence="1 2">
    <name type="scientific">Streptomyces virginiae</name>
    <name type="common">Streptomyces cinnamonensis</name>
    <dbReference type="NCBI Taxonomy" id="1961"/>
    <lineage>
        <taxon>Bacteria</taxon>
        <taxon>Bacillati</taxon>
        <taxon>Actinomycetota</taxon>
        <taxon>Actinomycetes</taxon>
        <taxon>Kitasatosporales</taxon>
        <taxon>Streptomycetaceae</taxon>
        <taxon>Streptomyces</taxon>
    </lineage>
</organism>
<gene>
    <name evidence="1" type="ORF">OG517_03075</name>
</gene>
<dbReference type="InterPro" id="IPR016024">
    <property type="entry name" value="ARM-type_fold"/>
</dbReference>
<dbReference type="RefSeq" id="WP_328960039.1">
    <property type="nucleotide sequence ID" value="NZ_CP108090.1"/>
</dbReference>
<evidence type="ECO:0000313" key="1">
    <source>
        <dbReference type="EMBL" id="WUQ10494.1"/>
    </source>
</evidence>
<name>A0ABZ1T838_STRVG</name>